<evidence type="ECO:0000313" key="1">
    <source>
        <dbReference type="EMBL" id="KAJ9595576.1"/>
    </source>
</evidence>
<sequence>MPENSAHRTQGKSVQSVLQQKLRGKLENINLLRGPSAELSVEPLITTTEEEENLKLDSESITNILPSTSESASEEGNSYSLCHVQSL</sequence>
<gene>
    <name evidence="1" type="ORF">L9F63_013244</name>
</gene>
<evidence type="ECO:0000313" key="2">
    <source>
        <dbReference type="Proteomes" id="UP001233999"/>
    </source>
</evidence>
<dbReference type="Proteomes" id="UP001233999">
    <property type="component" value="Unassembled WGS sequence"/>
</dbReference>
<name>A0AAD8ABF8_DIPPU</name>
<reference evidence="1" key="1">
    <citation type="journal article" date="2023" name="IScience">
        <title>Live-bearing cockroach genome reveals convergent evolutionary mechanisms linked to viviparity in insects and beyond.</title>
        <authorList>
            <person name="Fouks B."/>
            <person name="Harrison M.C."/>
            <person name="Mikhailova A.A."/>
            <person name="Marchal E."/>
            <person name="English S."/>
            <person name="Carruthers M."/>
            <person name="Jennings E.C."/>
            <person name="Chiamaka E.L."/>
            <person name="Frigard R.A."/>
            <person name="Pippel M."/>
            <person name="Attardo G.M."/>
            <person name="Benoit J.B."/>
            <person name="Bornberg-Bauer E."/>
            <person name="Tobe S.S."/>
        </authorList>
    </citation>
    <scope>NUCLEOTIDE SEQUENCE</scope>
    <source>
        <strain evidence="1">Stay&amp;Tobe</strain>
    </source>
</reference>
<reference evidence="1" key="2">
    <citation type="submission" date="2023-05" db="EMBL/GenBank/DDBJ databases">
        <authorList>
            <person name="Fouks B."/>
        </authorList>
    </citation>
    <scope>NUCLEOTIDE SEQUENCE</scope>
    <source>
        <strain evidence="1">Stay&amp;Tobe</strain>
        <tissue evidence="1">Testes</tissue>
    </source>
</reference>
<dbReference type="EMBL" id="JASPKZ010002329">
    <property type="protein sequence ID" value="KAJ9595576.1"/>
    <property type="molecule type" value="Genomic_DNA"/>
</dbReference>
<protein>
    <submittedName>
        <fullName evidence="1">Uncharacterized protein</fullName>
    </submittedName>
</protein>
<dbReference type="AlphaFoldDB" id="A0AAD8ABF8"/>
<organism evidence="1 2">
    <name type="scientific">Diploptera punctata</name>
    <name type="common">Pacific beetle cockroach</name>
    <dbReference type="NCBI Taxonomy" id="6984"/>
    <lineage>
        <taxon>Eukaryota</taxon>
        <taxon>Metazoa</taxon>
        <taxon>Ecdysozoa</taxon>
        <taxon>Arthropoda</taxon>
        <taxon>Hexapoda</taxon>
        <taxon>Insecta</taxon>
        <taxon>Pterygota</taxon>
        <taxon>Neoptera</taxon>
        <taxon>Polyneoptera</taxon>
        <taxon>Dictyoptera</taxon>
        <taxon>Blattodea</taxon>
        <taxon>Blaberoidea</taxon>
        <taxon>Blaberidae</taxon>
        <taxon>Diplopterinae</taxon>
        <taxon>Diploptera</taxon>
    </lineage>
</organism>
<comment type="caution">
    <text evidence="1">The sequence shown here is derived from an EMBL/GenBank/DDBJ whole genome shotgun (WGS) entry which is preliminary data.</text>
</comment>
<proteinExistence type="predicted"/>
<keyword evidence="2" id="KW-1185">Reference proteome</keyword>
<accession>A0AAD8ABF8</accession>